<proteinExistence type="predicted"/>
<reference evidence="1 2" key="1">
    <citation type="submission" date="2019-04" db="EMBL/GenBank/DDBJ databases">
        <authorList>
            <person name="Feng G."/>
            <person name="Zhang J."/>
            <person name="Zhu H."/>
        </authorList>
    </citation>
    <scope>NUCLEOTIDE SEQUENCE [LARGE SCALE GENOMIC DNA]</scope>
    <source>
        <strain evidence="1 2">JCM 19491</strain>
    </source>
</reference>
<evidence type="ECO:0008006" key="3">
    <source>
        <dbReference type="Google" id="ProtNLM"/>
    </source>
</evidence>
<dbReference type="AlphaFoldDB" id="A0A4Z0MDT1"/>
<accession>A0A4Z0MDT1</accession>
<organism evidence="1 2">
    <name type="scientific">Hymenobacter wooponensis</name>
    <dbReference type="NCBI Taxonomy" id="1525360"/>
    <lineage>
        <taxon>Bacteria</taxon>
        <taxon>Pseudomonadati</taxon>
        <taxon>Bacteroidota</taxon>
        <taxon>Cytophagia</taxon>
        <taxon>Cytophagales</taxon>
        <taxon>Hymenobacteraceae</taxon>
        <taxon>Hymenobacter</taxon>
    </lineage>
</organism>
<keyword evidence="2" id="KW-1185">Reference proteome</keyword>
<protein>
    <recommendedName>
        <fullName evidence="3">Tn3 transposase DDE domain-containing protein</fullName>
    </recommendedName>
</protein>
<dbReference type="EMBL" id="SRKZ01000008">
    <property type="protein sequence ID" value="TGD77654.1"/>
    <property type="molecule type" value="Genomic_DNA"/>
</dbReference>
<name>A0A4Z0MDT1_9BACT</name>
<comment type="caution">
    <text evidence="1">The sequence shown here is derived from an EMBL/GenBank/DDBJ whole genome shotgun (WGS) entry which is preliminary data.</text>
</comment>
<sequence>MKPPLLAAALAQRQETEGVLSLDEVARLSPLLHEYVNMLGCYGFTLAEAIAAGQLRLVRTLTNREASLNELA</sequence>
<evidence type="ECO:0000313" key="2">
    <source>
        <dbReference type="Proteomes" id="UP000298284"/>
    </source>
</evidence>
<dbReference type="RefSeq" id="WP_135532839.1">
    <property type="nucleotide sequence ID" value="NZ_SRKZ01000008.1"/>
</dbReference>
<dbReference type="OrthoDB" id="887185at2"/>
<evidence type="ECO:0000313" key="1">
    <source>
        <dbReference type="EMBL" id="TGD77654.1"/>
    </source>
</evidence>
<gene>
    <name evidence="1" type="ORF">EU557_23045</name>
</gene>
<dbReference type="Proteomes" id="UP000298284">
    <property type="component" value="Unassembled WGS sequence"/>
</dbReference>